<reference evidence="8" key="1">
    <citation type="journal article" date="2015" name="Elife">
        <title>Stem cells and fluid flow drive cyst formation in an invertebrate excretory organ.</title>
        <authorList>
            <person name="Thi-Kim Vu H."/>
            <person name="Rink J.C."/>
            <person name="McKinney S.A."/>
            <person name="McClain M."/>
            <person name="Lakshmanaperumal N."/>
            <person name="Alexander R."/>
            <person name="Sanchez Alvarado A."/>
        </authorList>
    </citation>
    <scope>NUCLEOTIDE SEQUENCE</scope>
</reference>
<gene>
    <name evidence="8" type="primary">slc39a-1</name>
</gene>
<dbReference type="GO" id="GO:0030003">
    <property type="term" value="P:intracellular monoatomic cation homeostasis"/>
    <property type="evidence" value="ECO:0007669"/>
    <property type="project" value="TreeGrafter"/>
</dbReference>
<sequence>MGSMKRVASVLLLLNLGICCGNIHQSFSDILSLGQRFNLSNVDFLFDNFKIKTDYWKASFGKRNITEKCGPVISYLNKFSNSVVEINNEKGLKTFNNYILSRLLNNPCGALTTSKESQKFSVLQIWIYGLLTVTVNNVLAILGIFFIPLMKKKIYNSVMTFMVSLAIGALAGTSILILIPDSMQISEIALKAKHDKNDYKWKATGVVAGLYLFFLTERLLKSLTNQKTCSHATAHPVMKFEIMKLENSDRIQSRTQTENSLLQQMKLNDKDQEKGNDCDVKNSKAKEIIHLDKTKKGIAPVAWMVVFGDSLHNLVDGMSIGAGFSQSVILGVSISLAVLCEELPHELGDFAVLLTAGMSVKQAVFWNLMSAMTCYLGFIIGVIVGDITSASVWIFAFAGGMFLYISLVDMMNNIIETIDDMIASWKHKALTFALQNLGLFTGYATILVLSLYSDKIRFDI</sequence>
<dbReference type="InterPro" id="IPR003689">
    <property type="entry name" value="ZIP"/>
</dbReference>
<dbReference type="GO" id="GO:0005886">
    <property type="term" value="C:plasma membrane"/>
    <property type="evidence" value="ECO:0007669"/>
    <property type="project" value="TreeGrafter"/>
</dbReference>
<dbReference type="AlphaFoldDB" id="A0A0H3YJE9"/>
<dbReference type="GO" id="GO:0140410">
    <property type="term" value="F:monoatomic cation:bicarbonate symporter activity"/>
    <property type="evidence" value="ECO:0007669"/>
    <property type="project" value="TreeGrafter"/>
</dbReference>
<feature type="transmembrane region" description="Helical" evidence="6">
    <location>
        <begin position="159"/>
        <end position="179"/>
    </location>
</feature>
<feature type="chain" id="PRO_5005204205" evidence="7">
    <location>
        <begin position="22"/>
        <end position="460"/>
    </location>
</feature>
<feature type="transmembrane region" description="Helical" evidence="6">
    <location>
        <begin position="125"/>
        <end position="147"/>
    </location>
</feature>
<keyword evidence="5 6" id="KW-0472">Membrane</keyword>
<dbReference type="EMBL" id="KT163716">
    <property type="protein sequence ID" value="AKN21666.1"/>
    <property type="molecule type" value="mRNA"/>
</dbReference>
<feature type="signal peptide" evidence="7">
    <location>
        <begin position="1"/>
        <end position="21"/>
    </location>
</feature>
<accession>A0A0H3YJE9</accession>
<evidence type="ECO:0000256" key="2">
    <source>
        <dbReference type="ARBA" id="ARBA00006939"/>
    </source>
</evidence>
<keyword evidence="4 6" id="KW-1133">Transmembrane helix</keyword>
<dbReference type="GO" id="GO:0005385">
    <property type="term" value="F:zinc ion transmembrane transporter activity"/>
    <property type="evidence" value="ECO:0007669"/>
    <property type="project" value="TreeGrafter"/>
</dbReference>
<dbReference type="InterPro" id="IPR050799">
    <property type="entry name" value="ZIP_Transporter"/>
</dbReference>
<protein>
    <submittedName>
        <fullName evidence="8">Slc39a-1</fullName>
    </submittedName>
</protein>
<dbReference type="OrthoDB" id="200954at2759"/>
<proteinExistence type="evidence at transcript level"/>
<organism evidence="8">
    <name type="scientific">Schmidtea mediterranea</name>
    <name type="common">Freshwater planarian flatworm</name>
    <dbReference type="NCBI Taxonomy" id="79327"/>
    <lineage>
        <taxon>Eukaryota</taxon>
        <taxon>Metazoa</taxon>
        <taxon>Spiralia</taxon>
        <taxon>Lophotrochozoa</taxon>
        <taxon>Platyhelminthes</taxon>
        <taxon>Rhabditophora</taxon>
        <taxon>Seriata</taxon>
        <taxon>Tricladida</taxon>
        <taxon>Continenticola</taxon>
        <taxon>Geoplanoidea</taxon>
        <taxon>Dugesiidae</taxon>
        <taxon>Schmidtea</taxon>
    </lineage>
</organism>
<keyword evidence="3 6" id="KW-0812">Transmembrane</keyword>
<name>A0A0H3YJE9_SCHMD</name>
<feature type="transmembrane region" description="Helical" evidence="6">
    <location>
        <begin position="364"/>
        <end position="384"/>
    </location>
</feature>
<evidence type="ECO:0000256" key="5">
    <source>
        <dbReference type="ARBA" id="ARBA00023136"/>
    </source>
</evidence>
<comment type="subcellular location">
    <subcellularLocation>
        <location evidence="1">Membrane</location>
        <topology evidence="1">Multi-pass membrane protein</topology>
    </subcellularLocation>
</comment>
<dbReference type="PANTHER" id="PTHR12191:SF37">
    <property type="entry name" value="ZINC TRANSPORTER FOI"/>
    <property type="match status" value="1"/>
</dbReference>
<keyword evidence="7" id="KW-0732">Signal</keyword>
<evidence type="ECO:0000256" key="3">
    <source>
        <dbReference type="ARBA" id="ARBA00022692"/>
    </source>
</evidence>
<evidence type="ECO:0000256" key="4">
    <source>
        <dbReference type="ARBA" id="ARBA00022989"/>
    </source>
</evidence>
<evidence type="ECO:0000256" key="7">
    <source>
        <dbReference type="SAM" id="SignalP"/>
    </source>
</evidence>
<evidence type="ECO:0000313" key="8">
    <source>
        <dbReference type="EMBL" id="AKN21666.1"/>
    </source>
</evidence>
<dbReference type="GO" id="GO:0071578">
    <property type="term" value="P:zinc ion import across plasma membrane"/>
    <property type="evidence" value="ECO:0007669"/>
    <property type="project" value="TreeGrafter"/>
</dbReference>
<feature type="transmembrane region" description="Helical" evidence="6">
    <location>
        <begin position="390"/>
        <end position="408"/>
    </location>
</feature>
<evidence type="ECO:0000256" key="6">
    <source>
        <dbReference type="SAM" id="Phobius"/>
    </source>
</evidence>
<dbReference type="PANTHER" id="PTHR12191">
    <property type="entry name" value="SOLUTE CARRIER FAMILY 39"/>
    <property type="match status" value="1"/>
</dbReference>
<feature type="transmembrane region" description="Helical" evidence="6">
    <location>
        <begin position="429"/>
        <end position="452"/>
    </location>
</feature>
<comment type="similarity">
    <text evidence="2">Belongs to the ZIP transporter (TC 2.A.5) family.</text>
</comment>
<dbReference type="Pfam" id="PF02535">
    <property type="entry name" value="Zip"/>
    <property type="match status" value="1"/>
</dbReference>
<evidence type="ECO:0000256" key="1">
    <source>
        <dbReference type="ARBA" id="ARBA00004141"/>
    </source>
</evidence>